<organism evidence="3 4">
    <name type="scientific">Novosphingobium organovorum</name>
    <dbReference type="NCBI Taxonomy" id="2930092"/>
    <lineage>
        <taxon>Bacteria</taxon>
        <taxon>Pseudomonadati</taxon>
        <taxon>Pseudomonadota</taxon>
        <taxon>Alphaproteobacteria</taxon>
        <taxon>Sphingomonadales</taxon>
        <taxon>Sphingomonadaceae</taxon>
        <taxon>Novosphingobium</taxon>
    </lineage>
</organism>
<evidence type="ECO:0000313" key="4">
    <source>
        <dbReference type="Proteomes" id="UP001162881"/>
    </source>
</evidence>
<sequence>MMDLREPIFGWGEKVRAALDLINDGSFPGVGEGAVLAARGTRGEIVNVGHHEETNQPVYLVEFDGAAPGASPLVVGCLEGELERPERERP</sequence>
<dbReference type="InterPro" id="IPR007415">
    <property type="entry name" value="Nitrogenase_MoFe_mat_NifZ"/>
</dbReference>
<dbReference type="EMBL" id="JALHLF010000009">
    <property type="protein sequence ID" value="MCJ2181964.1"/>
    <property type="molecule type" value="Genomic_DNA"/>
</dbReference>
<protein>
    <submittedName>
        <fullName evidence="3">Nitrogen fixation protein NifZ</fullName>
    </submittedName>
</protein>
<comment type="caution">
    <text evidence="3">The sequence shown here is derived from an EMBL/GenBank/DDBJ whole genome shotgun (WGS) entry which is preliminary data.</text>
</comment>
<name>A0ABT0BAY7_9SPHN</name>
<accession>A0ABT0BAY7</accession>
<keyword evidence="4" id="KW-1185">Reference proteome</keyword>
<dbReference type="Pfam" id="PF04319">
    <property type="entry name" value="NifZ"/>
    <property type="match status" value="1"/>
</dbReference>
<proteinExistence type="inferred from homology"/>
<dbReference type="RefSeq" id="WP_244017391.1">
    <property type="nucleotide sequence ID" value="NZ_JALHLF010000009.1"/>
</dbReference>
<evidence type="ECO:0000256" key="2">
    <source>
        <dbReference type="ARBA" id="ARBA00023231"/>
    </source>
</evidence>
<gene>
    <name evidence="3" type="ORF">MTR62_04495</name>
</gene>
<evidence type="ECO:0000256" key="1">
    <source>
        <dbReference type="ARBA" id="ARBA00008027"/>
    </source>
</evidence>
<evidence type="ECO:0000313" key="3">
    <source>
        <dbReference type="EMBL" id="MCJ2181964.1"/>
    </source>
</evidence>
<keyword evidence="2" id="KW-0535">Nitrogen fixation</keyword>
<comment type="similarity">
    <text evidence="1">Belongs to the NifZ family.</text>
</comment>
<reference evidence="3" key="1">
    <citation type="submission" date="2022-03" db="EMBL/GenBank/DDBJ databases">
        <title>Identification of a novel bacterium isolated from mangrove sediments.</title>
        <authorList>
            <person name="Pan X."/>
        </authorList>
    </citation>
    <scope>NUCLEOTIDE SEQUENCE</scope>
    <source>
        <strain evidence="3">B1949</strain>
    </source>
</reference>
<dbReference type="Proteomes" id="UP001162881">
    <property type="component" value="Unassembled WGS sequence"/>
</dbReference>